<dbReference type="AlphaFoldDB" id="A0A899G0N1"/>
<dbReference type="UniPathway" id="UPA00232"/>
<proteinExistence type="inferred from homology"/>
<dbReference type="GO" id="GO:0010420">
    <property type="term" value="F:polyprenyldihydroxybenzoate methyltransferase activity"/>
    <property type="evidence" value="ECO:0007669"/>
    <property type="project" value="UniProtKB-UniRule"/>
</dbReference>
<comment type="catalytic activity">
    <reaction evidence="5">
        <text>a 3-demethylubiquinone + S-adenosyl-L-methionine = a ubiquinone + S-adenosyl-L-homocysteine</text>
        <dbReference type="Rhea" id="RHEA:81215"/>
        <dbReference type="Rhea" id="RHEA-COMP:9565"/>
        <dbReference type="Rhea" id="RHEA-COMP:19654"/>
        <dbReference type="ChEBI" id="CHEBI:16389"/>
        <dbReference type="ChEBI" id="CHEBI:57856"/>
        <dbReference type="ChEBI" id="CHEBI:59789"/>
        <dbReference type="ChEBI" id="CHEBI:231825"/>
    </reaction>
</comment>
<evidence type="ECO:0000256" key="3">
    <source>
        <dbReference type="ARBA" id="ARBA00022688"/>
    </source>
</evidence>
<comment type="pathway">
    <text evidence="5">Cofactor biosynthesis; ubiquinone biosynthesis.</text>
</comment>
<comment type="similarity">
    <text evidence="5">Belongs to the class I-like SAM-binding methyltransferase superfamily. UbiG/COQ3 family.</text>
</comment>
<dbReference type="GO" id="GO:0032259">
    <property type="term" value="P:methylation"/>
    <property type="evidence" value="ECO:0007669"/>
    <property type="project" value="UniProtKB-KW"/>
</dbReference>
<comment type="function">
    <text evidence="5">O-methyltransferase required for two non-consecutive steps during ubiquinone biosynthesis. Catalyzes the 2 O-methylation of 3,4-dihydroxy-5-(all-trans-polyprenyl)benzoic acid into 4-hydroxy-3-methoxy-5-(all-trans-polyprenyl)benzoic acid. Also catalyzes the last step of ubiquinone biosynthesis by mediating methylation of 3-demethylubiquinone into ubiquinone. Also able to mediate the methylation of 3-demethylubiquinol into ubiquinol.</text>
</comment>
<dbReference type="Gene3D" id="3.40.50.150">
    <property type="entry name" value="Vaccinia Virus protein VP39"/>
    <property type="match status" value="1"/>
</dbReference>
<dbReference type="Pfam" id="PF13489">
    <property type="entry name" value="Methyltransf_23"/>
    <property type="match status" value="1"/>
</dbReference>
<dbReference type="CDD" id="cd02440">
    <property type="entry name" value="AdoMet_MTases"/>
    <property type="match status" value="1"/>
</dbReference>
<dbReference type="EC" id="2.1.1.114" evidence="5"/>
<dbReference type="InterPro" id="IPR029063">
    <property type="entry name" value="SAM-dependent_MTases_sf"/>
</dbReference>
<feature type="binding site" evidence="5">
    <location>
        <position position="170"/>
    </location>
    <ligand>
        <name>Mg(2+)</name>
        <dbReference type="ChEBI" id="CHEBI:18420"/>
    </ligand>
</feature>
<protein>
    <recommendedName>
        <fullName evidence="5">Ubiquinone biosynthesis O-methyltransferase, mitochondrial</fullName>
    </recommendedName>
    <alternativeName>
        <fullName evidence="5">3-demethylubiquinol 3-O-methyltransferase</fullName>
        <ecNumber evidence="5">2.1.1.64</ecNumber>
    </alternativeName>
    <alternativeName>
        <fullName evidence="5">3-demethylubiquinone 3-O-methyltransferase</fullName>
        <ecNumber evidence="5">2.1.1.-</ecNumber>
    </alternativeName>
    <alternativeName>
        <fullName evidence="5">Polyprenyldihydroxybenzoate methyltransferase</fullName>
        <ecNumber evidence="5">2.1.1.114</ecNumber>
    </alternativeName>
</protein>
<feature type="binding site" evidence="5">
    <location>
        <position position="171"/>
    </location>
    <ligand>
        <name>Mg(2+)</name>
        <dbReference type="ChEBI" id="CHEBI:18420"/>
    </ligand>
</feature>
<dbReference type="PANTHER" id="PTHR43464">
    <property type="entry name" value="METHYLTRANSFERASE"/>
    <property type="match status" value="1"/>
</dbReference>
<dbReference type="InterPro" id="IPR010233">
    <property type="entry name" value="UbiG_MeTrfase"/>
</dbReference>
<dbReference type="GO" id="GO:0061542">
    <property type="term" value="F:3-demethylubiquinol 3-O-methyltransferase activity"/>
    <property type="evidence" value="ECO:0007669"/>
    <property type="project" value="UniProtKB-UniRule"/>
</dbReference>
<keyword evidence="5" id="KW-0496">Mitochondrion</keyword>
<feature type="binding site" evidence="5">
    <location>
        <position position="99"/>
    </location>
    <ligand>
        <name>S-adenosyl-L-methionine</name>
        <dbReference type="ChEBI" id="CHEBI:59789"/>
    </ligand>
</feature>
<dbReference type="SUPFAM" id="SSF53335">
    <property type="entry name" value="S-adenosyl-L-methionine-dependent methyltransferases"/>
    <property type="match status" value="1"/>
</dbReference>
<evidence type="ECO:0000313" key="6">
    <source>
        <dbReference type="EMBL" id="QSL65762.1"/>
    </source>
</evidence>
<comment type="subcellular location">
    <subcellularLocation>
        <location evidence="5">Mitochondrion inner membrane</location>
        <topology evidence="5">Peripheral membrane protein</topology>
        <orientation evidence="5">Matrix side</orientation>
    </subcellularLocation>
</comment>
<keyword evidence="3 5" id="KW-0831">Ubiquinone biosynthesis</keyword>
<keyword evidence="5" id="KW-0999">Mitochondrion inner membrane</keyword>
<comment type="subunit">
    <text evidence="5">Component of a multi-subunit COQ enzyme complex, composed of at least COQ3, COQ4, COQ5, COQ6, COQ7 and COQ9.</text>
</comment>
<accession>A0A899G0N1</accession>
<evidence type="ECO:0000313" key="7">
    <source>
        <dbReference type="Proteomes" id="UP000663699"/>
    </source>
</evidence>
<dbReference type="GO" id="GO:0046872">
    <property type="term" value="F:metal ion binding"/>
    <property type="evidence" value="ECO:0007669"/>
    <property type="project" value="UniProtKB-KW"/>
</dbReference>
<sequence length="303" mass="35139">MKKIQKECKNLYSYLIKRYSSASFIETQHFDNLSEDWWNLQGRLKLLHKMNSVRVKYIKQCLMNQEQKNLYHNEMTNDVFKGNFLTGKWLSNKCVLDVGCGGGILSESLSRLGALSVLGIDMSSKAIEVAQIHQKKDPCLTNLIYRKTTAEALLNEEKQYDLITAMEIIEHVNHPRAFISTLFDLLKPGGFLILSTIEKTLLSFFLTIIIAERLLQLVPNSTHTWSKFIKRSEIKTWVSQYPDVSIIDCRGVIFLPWKDEWKVMDQNATWAQQCNYFMAIQKKKNEEITDKKEISQVKEGNQS</sequence>
<keyword evidence="2 5" id="KW-0808">Transferase</keyword>
<name>A0A899G0N1_9ASCO</name>
<gene>
    <name evidence="5" type="primary">COQ3</name>
    <name evidence="6" type="ORF">MERGE_000040</name>
</gene>
<evidence type="ECO:0000256" key="4">
    <source>
        <dbReference type="ARBA" id="ARBA00022691"/>
    </source>
</evidence>
<keyword evidence="4 5" id="KW-0949">S-adenosyl-L-methionine</keyword>
<keyword evidence="5" id="KW-0479">Metal-binding</keyword>
<feature type="binding site" evidence="5">
    <location>
        <position position="167"/>
    </location>
    <ligand>
        <name>Mg(2+)</name>
        <dbReference type="ChEBI" id="CHEBI:18420"/>
    </ligand>
</feature>
<dbReference type="PANTHER" id="PTHR43464:SF19">
    <property type="entry name" value="UBIQUINONE BIOSYNTHESIS O-METHYLTRANSFERASE, MITOCHONDRIAL"/>
    <property type="match status" value="1"/>
</dbReference>
<comment type="cofactor">
    <cofactor evidence="5">
        <name>Mg(2+)</name>
        <dbReference type="ChEBI" id="CHEBI:18420"/>
    </cofactor>
</comment>
<dbReference type="EC" id="2.1.1.-" evidence="5"/>
<evidence type="ECO:0000256" key="5">
    <source>
        <dbReference type="HAMAP-Rule" id="MF_03190"/>
    </source>
</evidence>
<dbReference type="GO" id="GO:0031314">
    <property type="term" value="C:extrinsic component of mitochondrial inner membrane"/>
    <property type="evidence" value="ECO:0007669"/>
    <property type="project" value="UniProtKB-UniRule"/>
</dbReference>
<feature type="binding site" evidence="5">
    <location>
        <position position="121"/>
    </location>
    <ligand>
        <name>S-adenosyl-L-methionine</name>
        <dbReference type="ChEBI" id="CHEBI:59789"/>
    </ligand>
</feature>
<keyword evidence="1 5" id="KW-0489">Methyltransferase</keyword>
<dbReference type="NCBIfam" id="TIGR01983">
    <property type="entry name" value="UbiG"/>
    <property type="match status" value="1"/>
</dbReference>
<dbReference type="Proteomes" id="UP000663699">
    <property type="component" value="Chromosome 8"/>
</dbReference>
<organism evidence="6 7">
    <name type="scientific">Pneumocystis wakefieldiae</name>
    <dbReference type="NCBI Taxonomy" id="38082"/>
    <lineage>
        <taxon>Eukaryota</taxon>
        <taxon>Fungi</taxon>
        <taxon>Dikarya</taxon>
        <taxon>Ascomycota</taxon>
        <taxon>Taphrinomycotina</taxon>
        <taxon>Pneumocystomycetes</taxon>
        <taxon>Pneumocystaceae</taxon>
        <taxon>Pneumocystis</taxon>
    </lineage>
</organism>
<dbReference type="EC" id="2.1.1.64" evidence="5"/>
<comment type="catalytic activity">
    <reaction evidence="5">
        <text>a 3-demethylubiquinol + S-adenosyl-L-methionine = a ubiquinol + S-adenosyl-L-homocysteine + H(+)</text>
        <dbReference type="Rhea" id="RHEA:44380"/>
        <dbReference type="Rhea" id="RHEA-COMP:9566"/>
        <dbReference type="Rhea" id="RHEA-COMP:10914"/>
        <dbReference type="ChEBI" id="CHEBI:15378"/>
        <dbReference type="ChEBI" id="CHEBI:17976"/>
        <dbReference type="ChEBI" id="CHEBI:57856"/>
        <dbReference type="ChEBI" id="CHEBI:59789"/>
        <dbReference type="ChEBI" id="CHEBI:84422"/>
        <dbReference type="EC" id="2.1.1.64"/>
    </reaction>
</comment>
<evidence type="ECO:0000256" key="2">
    <source>
        <dbReference type="ARBA" id="ARBA00022679"/>
    </source>
</evidence>
<dbReference type="OrthoDB" id="3265906at2759"/>
<dbReference type="HAMAP" id="MF_00472">
    <property type="entry name" value="UbiG"/>
    <property type="match status" value="1"/>
</dbReference>
<feature type="binding site" evidence="5">
    <location>
        <position position="54"/>
    </location>
    <ligand>
        <name>S-adenosyl-L-methionine</name>
        <dbReference type="ChEBI" id="CHEBI:59789"/>
    </ligand>
</feature>
<evidence type="ECO:0000256" key="1">
    <source>
        <dbReference type="ARBA" id="ARBA00022603"/>
    </source>
</evidence>
<comment type="catalytic activity">
    <reaction evidence="5">
        <text>a 3,4-dihydroxy-5-(all-trans-polyprenyl)benzoate + S-adenosyl-L-methionine = a 4-hydroxy-3-methoxy-5-(all-trans-polyprenyl)benzoate + S-adenosyl-L-homocysteine + H(+)</text>
        <dbReference type="Rhea" id="RHEA:44452"/>
        <dbReference type="Rhea" id="RHEA-COMP:10930"/>
        <dbReference type="Rhea" id="RHEA-COMP:10931"/>
        <dbReference type="ChEBI" id="CHEBI:15378"/>
        <dbReference type="ChEBI" id="CHEBI:57856"/>
        <dbReference type="ChEBI" id="CHEBI:59789"/>
        <dbReference type="ChEBI" id="CHEBI:64694"/>
        <dbReference type="ChEBI" id="CHEBI:84443"/>
        <dbReference type="EC" id="2.1.1.114"/>
    </reaction>
</comment>
<dbReference type="EMBL" id="CP054539">
    <property type="protein sequence ID" value="QSL65762.1"/>
    <property type="molecule type" value="Genomic_DNA"/>
</dbReference>
<keyword evidence="5" id="KW-0460">Magnesium</keyword>
<keyword evidence="7" id="KW-1185">Reference proteome</keyword>
<reference evidence="6" key="1">
    <citation type="submission" date="2020-06" db="EMBL/GenBank/DDBJ databases">
        <title>Genomes of multiple members of Pneumocystis genus reveal paths to human pathogen Pneumocystis jirovecii.</title>
        <authorList>
            <person name="Cisse O.H."/>
            <person name="Ma L."/>
            <person name="Dekker J."/>
            <person name="Khil P."/>
            <person name="Jo J."/>
            <person name="Brenchley J."/>
            <person name="Blair R."/>
            <person name="Pahar B."/>
            <person name="Chabe M."/>
            <person name="Van Rompay K.A."/>
            <person name="Keesler R."/>
            <person name="Sukura A."/>
            <person name="Hirsch V."/>
            <person name="Kutty G."/>
            <person name="Liu Y."/>
            <person name="Peng L."/>
            <person name="Chen J."/>
            <person name="Song J."/>
            <person name="Weissenbacher-Lang C."/>
            <person name="Xu J."/>
            <person name="Upham N.S."/>
            <person name="Stajich J.E."/>
            <person name="Cuomo C.A."/>
            <person name="Cushion M.T."/>
            <person name="Kovacs J.A."/>
        </authorList>
    </citation>
    <scope>NUCLEOTIDE SEQUENCE</scope>
    <source>
        <strain evidence="6">2A</strain>
    </source>
</reference>
<feature type="binding site" evidence="5">
    <location>
        <position position="166"/>
    </location>
    <ligand>
        <name>S-adenosyl-L-methionine</name>
        <dbReference type="ChEBI" id="CHEBI:59789"/>
    </ligand>
</feature>
<keyword evidence="5" id="KW-0472">Membrane</keyword>